<feature type="region of interest" description="Disordered" evidence="1">
    <location>
        <begin position="1"/>
        <end position="51"/>
    </location>
</feature>
<organism evidence="2">
    <name type="scientific">Arundo donax</name>
    <name type="common">Giant reed</name>
    <name type="synonym">Donax arundinaceus</name>
    <dbReference type="NCBI Taxonomy" id="35708"/>
    <lineage>
        <taxon>Eukaryota</taxon>
        <taxon>Viridiplantae</taxon>
        <taxon>Streptophyta</taxon>
        <taxon>Embryophyta</taxon>
        <taxon>Tracheophyta</taxon>
        <taxon>Spermatophyta</taxon>
        <taxon>Magnoliopsida</taxon>
        <taxon>Liliopsida</taxon>
        <taxon>Poales</taxon>
        <taxon>Poaceae</taxon>
        <taxon>PACMAD clade</taxon>
        <taxon>Arundinoideae</taxon>
        <taxon>Arundineae</taxon>
        <taxon>Arundo</taxon>
    </lineage>
</organism>
<name>A0A0A9GHY3_ARUDO</name>
<evidence type="ECO:0000313" key="2">
    <source>
        <dbReference type="EMBL" id="JAE23049.1"/>
    </source>
</evidence>
<dbReference type="EMBL" id="GBRH01174847">
    <property type="protein sequence ID" value="JAE23049.1"/>
    <property type="molecule type" value="Transcribed_RNA"/>
</dbReference>
<dbReference type="AlphaFoldDB" id="A0A0A9GHY3"/>
<evidence type="ECO:0000256" key="1">
    <source>
        <dbReference type="SAM" id="MobiDB-lite"/>
    </source>
</evidence>
<proteinExistence type="predicted"/>
<accession>A0A0A9GHY3</accession>
<sequence length="51" mass="6146">MRHPRRHRPPVVVRGPLKPLPPLRHCAHTRPPPLRRGGSRHRSHRPPHWRR</sequence>
<reference evidence="2" key="1">
    <citation type="submission" date="2014-09" db="EMBL/GenBank/DDBJ databases">
        <authorList>
            <person name="Magalhaes I.L.F."/>
            <person name="Oliveira U."/>
            <person name="Santos F.R."/>
            <person name="Vidigal T.H.D.A."/>
            <person name="Brescovit A.D."/>
            <person name="Santos A.J."/>
        </authorList>
    </citation>
    <scope>NUCLEOTIDE SEQUENCE</scope>
    <source>
        <tissue evidence="2">Shoot tissue taken approximately 20 cm above the soil surface</tissue>
    </source>
</reference>
<protein>
    <submittedName>
        <fullName evidence="2">Uncharacterized protein</fullName>
    </submittedName>
</protein>
<feature type="compositionally biased region" description="Basic residues" evidence="1">
    <location>
        <begin position="37"/>
        <end position="51"/>
    </location>
</feature>
<reference evidence="2" key="2">
    <citation type="journal article" date="2015" name="Data Brief">
        <title>Shoot transcriptome of the giant reed, Arundo donax.</title>
        <authorList>
            <person name="Barrero R.A."/>
            <person name="Guerrero F.D."/>
            <person name="Moolhuijzen P."/>
            <person name="Goolsby J.A."/>
            <person name="Tidwell J."/>
            <person name="Bellgard S.E."/>
            <person name="Bellgard M.I."/>
        </authorList>
    </citation>
    <scope>NUCLEOTIDE SEQUENCE</scope>
    <source>
        <tissue evidence="2">Shoot tissue taken approximately 20 cm above the soil surface</tissue>
    </source>
</reference>